<evidence type="ECO:0000313" key="5">
    <source>
        <dbReference type="Proteomes" id="UP000326951"/>
    </source>
</evidence>
<organism evidence="2 5">
    <name type="scientific">Sporolactobacillus terrae</name>
    <dbReference type="NCBI Taxonomy" id="269673"/>
    <lineage>
        <taxon>Bacteria</taxon>
        <taxon>Bacillati</taxon>
        <taxon>Bacillota</taxon>
        <taxon>Bacilli</taxon>
        <taxon>Bacillales</taxon>
        <taxon>Sporolactobacillaceae</taxon>
        <taxon>Sporolactobacillus</taxon>
    </lineage>
</organism>
<evidence type="ECO:0000313" key="4">
    <source>
        <dbReference type="Proteomes" id="UP000285882"/>
    </source>
</evidence>
<dbReference type="STRING" id="1449983.GCA_000647835_02082"/>
<sequence>MKKFSTERPSSSDFYHLYQTTGWNADLTYGKEQLNQAIRNSWYTLSVYEDEQLIGFGRIISDGVCQAFLCDLIVLPEQRNNGIGSELVERLLAHCKAQGMRWVQLSCAKGKQTFYERFGFRARPHDAPGMQRFLDQ</sequence>
<protein>
    <submittedName>
        <fullName evidence="2">N-acetyltransferase</fullName>
    </submittedName>
</protein>
<dbReference type="EMBL" id="CP025688">
    <property type="protein sequence ID" value="QAA21788.1"/>
    <property type="molecule type" value="Genomic_DNA"/>
</dbReference>
<gene>
    <name evidence="3" type="ORF">C0674_03655</name>
    <name evidence="2" type="ORF">St703_07740</name>
</gene>
<name>A0A410D6R0_9BACL</name>
<dbReference type="InterPro" id="IPR016181">
    <property type="entry name" value="Acyl_CoA_acyltransferase"/>
</dbReference>
<dbReference type="Proteomes" id="UP000285882">
    <property type="component" value="Chromosome"/>
</dbReference>
<dbReference type="InterPro" id="IPR053144">
    <property type="entry name" value="Acetyltransferase_Butenolide"/>
</dbReference>
<dbReference type="AlphaFoldDB" id="A0A410D6R0"/>
<keyword evidence="4" id="KW-1185">Reference proteome</keyword>
<dbReference type="PANTHER" id="PTHR43233">
    <property type="entry name" value="FAMILY N-ACETYLTRANSFERASE, PUTATIVE (AFU_ORTHOLOGUE AFUA_6G03350)-RELATED"/>
    <property type="match status" value="1"/>
</dbReference>
<reference evidence="2 5" key="2">
    <citation type="submission" date="2019-09" db="EMBL/GenBank/DDBJ databases">
        <title>Complete genome sequence of Sporolactobacillus terrae 70-3.</title>
        <authorList>
            <person name="Tanaka N."/>
            <person name="Shiwa Y."/>
            <person name="Fujita N."/>
            <person name="Tanasupawat S."/>
        </authorList>
    </citation>
    <scope>NUCLEOTIDE SEQUENCE [LARGE SCALE GENOMIC DNA]</scope>
    <source>
        <strain evidence="2 5">70-3</strain>
    </source>
</reference>
<evidence type="ECO:0000259" key="1">
    <source>
        <dbReference type="PROSITE" id="PS51186"/>
    </source>
</evidence>
<dbReference type="CDD" id="cd04301">
    <property type="entry name" value="NAT_SF"/>
    <property type="match status" value="1"/>
</dbReference>
<accession>A0A410D6R0</accession>
<dbReference type="GO" id="GO:0016747">
    <property type="term" value="F:acyltransferase activity, transferring groups other than amino-acyl groups"/>
    <property type="evidence" value="ECO:0007669"/>
    <property type="project" value="InterPro"/>
</dbReference>
<dbReference type="InterPro" id="IPR000182">
    <property type="entry name" value="GNAT_dom"/>
</dbReference>
<evidence type="ECO:0000313" key="3">
    <source>
        <dbReference type="EMBL" id="QAA21788.1"/>
    </source>
</evidence>
<dbReference type="SUPFAM" id="SSF55729">
    <property type="entry name" value="Acyl-CoA N-acyltransferases (Nat)"/>
    <property type="match status" value="1"/>
</dbReference>
<reference evidence="3 4" key="1">
    <citation type="submission" date="2018-01" db="EMBL/GenBank/DDBJ databases">
        <title>Complete genome sequencing of Sporolactobacillus terrae DLG3.</title>
        <authorList>
            <person name="Nam Y.-D."/>
            <person name="Kang J."/>
            <person name="Chung W.-H."/>
        </authorList>
    </citation>
    <scope>NUCLEOTIDE SEQUENCE [LARGE SCALE GENOMIC DNA]</scope>
    <source>
        <strain evidence="3 4">DLG3</strain>
    </source>
</reference>
<dbReference type="PANTHER" id="PTHR43233:SF1">
    <property type="entry name" value="FAMILY N-ACETYLTRANSFERASE, PUTATIVE (AFU_ORTHOLOGUE AFUA_6G03350)-RELATED"/>
    <property type="match status" value="1"/>
</dbReference>
<evidence type="ECO:0000313" key="2">
    <source>
        <dbReference type="EMBL" id="BBN98069.1"/>
    </source>
</evidence>
<dbReference type="Pfam" id="PF00583">
    <property type="entry name" value="Acetyltransf_1"/>
    <property type="match status" value="1"/>
</dbReference>
<dbReference type="Proteomes" id="UP000326951">
    <property type="component" value="Chromosome"/>
</dbReference>
<dbReference type="Gene3D" id="3.40.630.30">
    <property type="match status" value="1"/>
</dbReference>
<dbReference type="EMBL" id="AP021853">
    <property type="protein sequence ID" value="BBN98069.1"/>
    <property type="molecule type" value="Genomic_DNA"/>
</dbReference>
<dbReference type="PROSITE" id="PS51186">
    <property type="entry name" value="GNAT"/>
    <property type="match status" value="1"/>
</dbReference>
<proteinExistence type="predicted"/>
<feature type="domain" description="N-acetyltransferase" evidence="1">
    <location>
        <begin position="2"/>
        <end position="135"/>
    </location>
</feature>
<dbReference type="RefSeq" id="WP_028983697.1">
    <property type="nucleotide sequence ID" value="NZ_AP021853.1"/>
</dbReference>
<keyword evidence="2" id="KW-0808">Transferase</keyword>